<gene>
    <name evidence="1" type="ORF">ACFSJF_03715</name>
</gene>
<comment type="caution">
    <text evidence="1">The sequence shown here is derived from an EMBL/GenBank/DDBJ whole genome shotgun (WGS) entry which is preliminary data.</text>
</comment>
<dbReference type="EMBL" id="JBHUHQ010000007">
    <property type="protein sequence ID" value="MFD2043380.1"/>
    <property type="molecule type" value="Genomic_DNA"/>
</dbReference>
<name>A0ABW4VZI9_9BACI</name>
<dbReference type="Proteomes" id="UP001597383">
    <property type="component" value="Unassembled WGS sequence"/>
</dbReference>
<organism evidence="1 2">
    <name type="scientific">Ornithinibacillus salinisoli</name>
    <dbReference type="NCBI Taxonomy" id="1848459"/>
    <lineage>
        <taxon>Bacteria</taxon>
        <taxon>Bacillati</taxon>
        <taxon>Bacillota</taxon>
        <taxon>Bacilli</taxon>
        <taxon>Bacillales</taxon>
        <taxon>Bacillaceae</taxon>
        <taxon>Ornithinibacillus</taxon>
    </lineage>
</organism>
<dbReference type="Gene3D" id="3.30.460.10">
    <property type="entry name" value="Beta Polymerase, domain 2"/>
    <property type="match status" value="1"/>
</dbReference>
<accession>A0ABW4VZI9</accession>
<dbReference type="SUPFAM" id="SSF81301">
    <property type="entry name" value="Nucleotidyltransferase"/>
    <property type="match status" value="1"/>
</dbReference>
<dbReference type="InterPro" id="IPR043519">
    <property type="entry name" value="NT_sf"/>
</dbReference>
<sequence length="174" mass="20191">MRKVEVCSYNEKWASMFSVEAEKLRLIFGNEIIDIHHIGSTSVVGLKAKPIIDIMPIVKNINIVDNYNEKMKNIGYEPKGENGITGRRYFKKGGDNRSHHVHIYQIGSYEITRHLAFRDYLRKHPDVKKNYGELKEQLAQQFPYDIASYINGKEGFAREIEVKALDWVDSTKLM</sequence>
<reference evidence="2" key="1">
    <citation type="journal article" date="2019" name="Int. J. Syst. Evol. Microbiol.">
        <title>The Global Catalogue of Microorganisms (GCM) 10K type strain sequencing project: providing services to taxonomists for standard genome sequencing and annotation.</title>
        <authorList>
            <consortium name="The Broad Institute Genomics Platform"/>
            <consortium name="The Broad Institute Genome Sequencing Center for Infectious Disease"/>
            <person name="Wu L."/>
            <person name="Ma J."/>
        </authorList>
    </citation>
    <scope>NUCLEOTIDE SEQUENCE [LARGE SCALE GENOMIC DNA]</scope>
    <source>
        <strain evidence="2">R28</strain>
    </source>
</reference>
<evidence type="ECO:0000313" key="2">
    <source>
        <dbReference type="Proteomes" id="UP001597383"/>
    </source>
</evidence>
<dbReference type="InterPro" id="IPR007344">
    <property type="entry name" value="GrpB/CoaE"/>
</dbReference>
<protein>
    <submittedName>
        <fullName evidence="1">GrpB family protein</fullName>
    </submittedName>
</protein>
<proteinExistence type="predicted"/>
<dbReference type="PANTHER" id="PTHR34822:SF1">
    <property type="entry name" value="GRPB FAMILY PROTEIN"/>
    <property type="match status" value="1"/>
</dbReference>
<dbReference type="RefSeq" id="WP_377555108.1">
    <property type="nucleotide sequence ID" value="NZ_JBHUHQ010000007.1"/>
</dbReference>
<dbReference type="Pfam" id="PF04229">
    <property type="entry name" value="GrpB"/>
    <property type="match status" value="1"/>
</dbReference>
<keyword evidence="2" id="KW-1185">Reference proteome</keyword>
<evidence type="ECO:0000313" key="1">
    <source>
        <dbReference type="EMBL" id="MFD2043380.1"/>
    </source>
</evidence>
<dbReference type="PANTHER" id="PTHR34822">
    <property type="entry name" value="GRPB DOMAIN PROTEIN (AFU_ORTHOLOGUE AFUA_1G01530)"/>
    <property type="match status" value="1"/>
</dbReference>